<dbReference type="InterPro" id="IPR042099">
    <property type="entry name" value="ANL_N_sf"/>
</dbReference>
<name>A0ABT4X4C2_9BACI</name>
<reference evidence="5 6" key="1">
    <citation type="submission" date="2023-01" db="EMBL/GenBank/DDBJ databases">
        <title>Bacillus changyiensis sp. nov., isolated from a coastal deposit.</title>
        <authorList>
            <person name="Xiao G."/>
            <person name="Lai Q."/>
            <person name="Hu Z."/>
            <person name="Shao Z."/>
        </authorList>
    </citation>
    <scope>NUCLEOTIDE SEQUENCE [LARGE SCALE GENOMIC DNA]</scope>
    <source>
        <strain evidence="5 6">CLL-7-23</strain>
    </source>
</reference>
<dbReference type="PANTHER" id="PTHR43201">
    <property type="entry name" value="ACYL-COA SYNTHETASE"/>
    <property type="match status" value="1"/>
</dbReference>
<keyword evidence="6" id="KW-1185">Reference proteome</keyword>
<dbReference type="Pfam" id="PF00501">
    <property type="entry name" value="AMP-binding"/>
    <property type="match status" value="1"/>
</dbReference>
<dbReference type="EMBL" id="JAQKAB010000004">
    <property type="protein sequence ID" value="MDA7026594.1"/>
    <property type="molecule type" value="Genomic_DNA"/>
</dbReference>
<evidence type="ECO:0000256" key="2">
    <source>
        <dbReference type="ARBA" id="ARBA00022598"/>
    </source>
</evidence>
<evidence type="ECO:0000256" key="1">
    <source>
        <dbReference type="ARBA" id="ARBA00006432"/>
    </source>
</evidence>
<dbReference type="Gene3D" id="3.30.300.30">
    <property type="match status" value="1"/>
</dbReference>
<evidence type="ECO:0000259" key="3">
    <source>
        <dbReference type="Pfam" id="PF00501"/>
    </source>
</evidence>
<dbReference type="PANTHER" id="PTHR43201:SF5">
    <property type="entry name" value="MEDIUM-CHAIN ACYL-COA LIGASE ACSF2, MITOCHONDRIAL"/>
    <property type="match status" value="1"/>
</dbReference>
<dbReference type="InterPro" id="IPR025110">
    <property type="entry name" value="AMP-bd_C"/>
</dbReference>
<dbReference type="GO" id="GO:0016874">
    <property type="term" value="F:ligase activity"/>
    <property type="evidence" value="ECO:0007669"/>
    <property type="project" value="UniProtKB-KW"/>
</dbReference>
<comment type="caution">
    <text evidence="5">The sequence shown here is derived from an EMBL/GenBank/DDBJ whole genome shotgun (WGS) entry which is preliminary data.</text>
</comment>
<protein>
    <submittedName>
        <fullName evidence="5">Fatty acid--CoA ligase family protein</fullName>
    </submittedName>
</protein>
<dbReference type="SUPFAM" id="SSF56801">
    <property type="entry name" value="Acetyl-CoA synthetase-like"/>
    <property type="match status" value="1"/>
</dbReference>
<proteinExistence type="inferred from homology"/>
<gene>
    <name evidence="5" type="ORF">PJ311_08215</name>
</gene>
<sequence length="456" mass="51649">MMKHQNKVSVGHKDVTETLVNLLDKFIHLMEVNHVKREDAVALSVRNPLLFYAAYKGCKELGIIPIVMGEMKDPQKELARIRVPLFCYELDLDFCLERYEDIEQAPIPEDAGAIVRTTGSVTGMPKFVVWSNKGIEYQSEQTVKRLGFTVKDVLFAAVPLWGAYGISLVNIIEKCGMDLVIPEHLRPRYVLRLIKESGATLFEGTPSFYKIMLEHFSKNAGERNTVSNMRSWGCGGEILPETVARKWFEIVKQPILDGYGLSEAGPNVALNTCDDYCIGTVGKPLKGIELRLNDKRELLVRSPSNMIGYYSSNSVENPIDAQGWLNTGDLAEINENGFLKIIGRTKNIIVIKEKNISPEYIEQKLRHYQDIQDVAVVGVRNENNGMRLAAIFISKNHQNINLKHVKRYAQEHLEKDQVPFYYKQVDEFPMLANGKIDRVALGKLCFTQKAKVVNRS</sequence>
<evidence type="ECO:0000313" key="5">
    <source>
        <dbReference type="EMBL" id="MDA7026594.1"/>
    </source>
</evidence>
<dbReference type="Gene3D" id="3.40.50.12780">
    <property type="entry name" value="N-terminal domain of ligase-like"/>
    <property type="match status" value="1"/>
</dbReference>
<dbReference type="RefSeq" id="WP_271340440.1">
    <property type="nucleotide sequence ID" value="NZ_JAQKAB010000004.1"/>
</dbReference>
<dbReference type="CDD" id="cd04433">
    <property type="entry name" value="AFD_class_I"/>
    <property type="match status" value="1"/>
</dbReference>
<dbReference type="InterPro" id="IPR000873">
    <property type="entry name" value="AMP-dep_synth/lig_dom"/>
</dbReference>
<feature type="domain" description="AMP-dependent synthetase/ligase" evidence="3">
    <location>
        <begin position="103"/>
        <end position="310"/>
    </location>
</feature>
<keyword evidence="2 5" id="KW-0436">Ligase</keyword>
<dbReference type="InterPro" id="IPR045851">
    <property type="entry name" value="AMP-bd_C_sf"/>
</dbReference>
<organism evidence="5 6">
    <name type="scientific">Bacillus changyiensis</name>
    <dbReference type="NCBI Taxonomy" id="3004103"/>
    <lineage>
        <taxon>Bacteria</taxon>
        <taxon>Bacillati</taxon>
        <taxon>Bacillota</taxon>
        <taxon>Bacilli</taxon>
        <taxon>Bacillales</taxon>
        <taxon>Bacillaceae</taxon>
        <taxon>Bacillus</taxon>
    </lineage>
</organism>
<dbReference type="Pfam" id="PF13193">
    <property type="entry name" value="AMP-binding_C"/>
    <property type="match status" value="1"/>
</dbReference>
<evidence type="ECO:0000313" key="6">
    <source>
        <dbReference type="Proteomes" id="UP001211894"/>
    </source>
</evidence>
<comment type="similarity">
    <text evidence="1">Belongs to the ATP-dependent AMP-binding enzyme family.</text>
</comment>
<evidence type="ECO:0000259" key="4">
    <source>
        <dbReference type="Pfam" id="PF13193"/>
    </source>
</evidence>
<dbReference type="Proteomes" id="UP001211894">
    <property type="component" value="Unassembled WGS sequence"/>
</dbReference>
<feature type="domain" description="AMP-binding enzyme C-terminal" evidence="4">
    <location>
        <begin position="361"/>
        <end position="435"/>
    </location>
</feature>
<accession>A0ABT4X4C2</accession>